<dbReference type="Gene3D" id="2.60.480.10">
    <property type="entry name" value="eubacterium ventriosum atcc domain"/>
    <property type="match status" value="1"/>
</dbReference>
<proteinExistence type="predicted"/>
<evidence type="ECO:0000313" key="3">
    <source>
        <dbReference type="EMBL" id="KGP72178.1"/>
    </source>
</evidence>
<organism evidence="3 4">
    <name type="scientific">Pontibacillus yanchengensis Y32</name>
    <dbReference type="NCBI Taxonomy" id="1385514"/>
    <lineage>
        <taxon>Bacteria</taxon>
        <taxon>Bacillati</taxon>
        <taxon>Bacillota</taxon>
        <taxon>Bacilli</taxon>
        <taxon>Bacillales</taxon>
        <taxon>Bacillaceae</taxon>
        <taxon>Pontibacillus</taxon>
    </lineage>
</organism>
<dbReference type="OrthoDB" id="9782754at2"/>
<dbReference type="RefSeq" id="WP_036820764.1">
    <property type="nucleotide sequence ID" value="NZ_AVBF01000036.1"/>
</dbReference>
<dbReference type="Pfam" id="PF12164">
    <property type="entry name" value="SporV_AA"/>
    <property type="match status" value="1"/>
</dbReference>
<keyword evidence="1" id="KW-1133">Transmembrane helix</keyword>
<keyword evidence="1" id="KW-0472">Membrane</keyword>
<keyword evidence="1" id="KW-0812">Transmembrane</keyword>
<dbReference type="AlphaFoldDB" id="A0A0A2TCM5"/>
<feature type="domain" description="Stage V sporulation protein AA" evidence="2">
    <location>
        <begin position="3"/>
        <end position="88"/>
    </location>
</feature>
<dbReference type="eggNOG" id="ENOG502ZCB6">
    <property type="taxonomic scope" value="Bacteria"/>
</dbReference>
<evidence type="ECO:0000313" key="4">
    <source>
        <dbReference type="Proteomes" id="UP000030147"/>
    </source>
</evidence>
<dbReference type="InterPro" id="IPR021997">
    <property type="entry name" value="SporV_AA"/>
</dbReference>
<dbReference type="STRING" id="1385514.N782_13710"/>
<dbReference type="InterPro" id="IPR038548">
    <property type="entry name" value="SporV_AA_N_sf"/>
</dbReference>
<gene>
    <name evidence="3" type="ORF">N782_13710</name>
</gene>
<dbReference type="EMBL" id="AVBF01000036">
    <property type="protein sequence ID" value="KGP72178.1"/>
    <property type="molecule type" value="Genomic_DNA"/>
</dbReference>
<dbReference type="Proteomes" id="UP000030147">
    <property type="component" value="Unassembled WGS sequence"/>
</dbReference>
<evidence type="ECO:0000256" key="1">
    <source>
        <dbReference type="SAM" id="Phobius"/>
    </source>
</evidence>
<feature type="transmembrane region" description="Helical" evidence="1">
    <location>
        <begin position="96"/>
        <end position="119"/>
    </location>
</feature>
<feature type="transmembrane region" description="Helical" evidence="1">
    <location>
        <begin position="143"/>
        <end position="165"/>
    </location>
</feature>
<reference evidence="3 4" key="1">
    <citation type="journal article" date="2015" name="Stand. Genomic Sci.">
        <title>High quality draft genome sequence of the moderately halophilic bacterium Pontibacillus yanchengensis Y32(T) and comparison among Pontibacillus genomes.</title>
        <authorList>
            <person name="Huang J."/>
            <person name="Qiao Z.X."/>
            <person name="Tang J.W."/>
            <person name="Wang G."/>
        </authorList>
    </citation>
    <scope>NUCLEOTIDE SEQUENCE [LARGE SCALE GENOMIC DNA]</scope>
    <source>
        <strain evidence="3 4">Y32</strain>
    </source>
</reference>
<sequence>MSTTVYLRMKSKIQAKRNQTLYLSDVAYISGEEEWKEKLNEIELYRIKGTDRNIVILDVFRVIYMLHQLHKNLEIQALGPNQTIVTIPSNKKQPSLLLVCVIWLLLFVGAAMAIMNFHYDVSMEEVQQKLHFLLTGEQKEHPLWIQIPYSLGLGLGMILFFNHLFKKRINEEPSPLEVEMHKYQQDLDQYIVYHENHITKDSDYDDSSTN</sequence>
<accession>A0A0A2TCM5</accession>
<protein>
    <submittedName>
        <fullName evidence="3">Stage V sporulation protein AA</fullName>
    </submittedName>
</protein>
<comment type="caution">
    <text evidence="3">The sequence shown here is derived from an EMBL/GenBank/DDBJ whole genome shotgun (WGS) entry which is preliminary data.</text>
</comment>
<keyword evidence="4" id="KW-1185">Reference proteome</keyword>
<evidence type="ECO:0000259" key="2">
    <source>
        <dbReference type="Pfam" id="PF12164"/>
    </source>
</evidence>
<name>A0A0A2TCM5_9BACI</name>